<dbReference type="GO" id="GO:0042796">
    <property type="term" value="P:snRNA transcription by RNA polymerase III"/>
    <property type="evidence" value="ECO:0007669"/>
    <property type="project" value="TreeGrafter"/>
</dbReference>
<dbReference type="GO" id="GO:0001006">
    <property type="term" value="F:RNA polymerase III type 3 promoter sequence-specific DNA binding"/>
    <property type="evidence" value="ECO:0007669"/>
    <property type="project" value="TreeGrafter"/>
</dbReference>
<evidence type="ECO:0000256" key="1">
    <source>
        <dbReference type="ARBA" id="ARBA00023015"/>
    </source>
</evidence>
<dbReference type="Pfam" id="PF00249">
    <property type="entry name" value="Myb_DNA-binding"/>
    <property type="match status" value="1"/>
</dbReference>
<dbReference type="InterPro" id="IPR001005">
    <property type="entry name" value="SANT/Myb"/>
</dbReference>
<comment type="caution">
    <text evidence="8">The sequence shown here is derived from an EMBL/GenBank/DDBJ whole genome shotgun (WGS) entry which is preliminary data.</text>
</comment>
<dbReference type="Gene3D" id="1.10.10.60">
    <property type="entry name" value="Homeodomain-like"/>
    <property type="match status" value="3"/>
</dbReference>
<dbReference type="SUPFAM" id="SSF46689">
    <property type="entry name" value="Homeodomain-like"/>
    <property type="match status" value="2"/>
</dbReference>
<feature type="domain" description="Myb-like" evidence="6">
    <location>
        <begin position="108"/>
        <end position="159"/>
    </location>
</feature>
<dbReference type="PANTHER" id="PTHR46621">
    <property type="entry name" value="SNRNA-ACTIVATING PROTEIN COMPLEX SUBUNIT 4"/>
    <property type="match status" value="1"/>
</dbReference>
<dbReference type="OrthoDB" id="2143914at2759"/>
<dbReference type="VEuPathDB" id="FungiDB:EYZ11_013144"/>
<keyword evidence="3" id="KW-0804">Transcription</keyword>
<evidence type="ECO:0000256" key="2">
    <source>
        <dbReference type="ARBA" id="ARBA00023125"/>
    </source>
</evidence>
<dbReference type="GO" id="GO:0019185">
    <property type="term" value="C:snRNA-activating protein complex"/>
    <property type="evidence" value="ECO:0007669"/>
    <property type="project" value="TreeGrafter"/>
</dbReference>
<feature type="region of interest" description="Disordered" evidence="5">
    <location>
        <begin position="287"/>
        <end position="311"/>
    </location>
</feature>
<dbReference type="RefSeq" id="XP_033430384.1">
    <property type="nucleotide sequence ID" value="XM_033568389.1"/>
</dbReference>
<dbReference type="GO" id="GO:0042795">
    <property type="term" value="P:snRNA transcription by RNA polymerase II"/>
    <property type="evidence" value="ECO:0007669"/>
    <property type="project" value="TreeGrafter"/>
</dbReference>
<dbReference type="PROSITE" id="PS50090">
    <property type="entry name" value="MYB_LIKE"/>
    <property type="match status" value="3"/>
</dbReference>
<reference evidence="8 9" key="1">
    <citation type="submission" date="2019-08" db="EMBL/GenBank/DDBJ databases">
        <title>The genome sequence of a newly discovered highly antifungal drug resistant Aspergillus species, Aspergillus tanneri NIH 1004.</title>
        <authorList>
            <person name="Mounaud S."/>
            <person name="Singh I."/>
            <person name="Joardar V."/>
            <person name="Pakala S."/>
            <person name="Pakala S."/>
            <person name="Venepally P."/>
            <person name="Chung J.K."/>
            <person name="Losada L."/>
            <person name="Nierman W.C."/>
        </authorList>
    </citation>
    <scope>NUCLEOTIDE SEQUENCE [LARGE SCALE GENOMIC DNA]</scope>
    <source>
        <strain evidence="8 9">NIH1004</strain>
    </source>
</reference>
<feature type="domain" description="HTH myb-type" evidence="7">
    <location>
        <begin position="113"/>
        <end position="163"/>
    </location>
</feature>
<name>A0A5M9N1J9_9EURO</name>
<feature type="domain" description="HTH myb-type" evidence="7">
    <location>
        <begin position="57"/>
        <end position="111"/>
    </location>
</feature>
<dbReference type="SMART" id="SM00717">
    <property type="entry name" value="SANT"/>
    <property type="match status" value="3"/>
</dbReference>
<dbReference type="Pfam" id="PF13921">
    <property type="entry name" value="Myb_DNA-bind_6"/>
    <property type="match status" value="1"/>
</dbReference>
<evidence type="ECO:0000256" key="5">
    <source>
        <dbReference type="SAM" id="MobiDB-lite"/>
    </source>
</evidence>
<dbReference type="GO" id="GO:0000978">
    <property type="term" value="F:RNA polymerase II cis-regulatory region sequence-specific DNA binding"/>
    <property type="evidence" value="ECO:0007669"/>
    <property type="project" value="TreeGrafter"/>
</dbReference>
<keyword evidence="1" id="KW-0805">Transcription regulation</keyword>
<dbReference type="InterPro" id="IPR017930">
    <property type="entry name" value="Myb_dom"/>
</dbReference>
<evidence type="ECO:0000256" key="4">
    <source>
        <dbReference type="ARBA" id="ARBA00023242"/>
    </source>
</evidence>
<feature type="domain" description="Myb-like" evidence="6">
    <location>
        <begin position="57"/>
        <end position="107"/>
    </location>
</feature>
<dbReference type="EMBL" id="QUQM01000001">
    <property type="protein sequence ID" value="KAA8651023.1"/>
    <property type="molecule type" value="Genomic_DNA"/>
</dbReference>
<feature type="domain" description="Myb-like" evidence="6">
    <location>
        <begin position="6"/>
        <end position="56"/>
    </location>
</feature>
<feature type="compositionally biased region" description="Polar residues" evidence="5">
    <location>
        <begin position="287"/>
        <end position="301"/>
    </location>
</feature>
<evidence type="ECO:0000256" key="3">
    <source>
        <dbReference type="ARBA" id="ARBA00023163"/>
    </source>
</evidence>
<proteinExistence type="predicted"/>
<evidence type="ECO:0000313" key="9">
    <source>
        <dbReference type="Proteomes" id="UP000324241"/>
    </source>
</evidence>
<dbReference type="AlphaFoldDB" id="A0A5M9N1J9"/>
<protein>
    <submittedName>
        <fullName evidence="8">Uncharacterized protein</fullName>
    </submittedName>
</protein>
<organism evidence="8 9">
    <name type="scientific">Aspergillus tanneri</name>
    <dbReference type="NCBI Taxonomy" id="1220188"/>
    <lineage>
        <taxon>Eukaryota</taxon>
        <taxon>Fungi</taxon>
        <taxon>Dikarya</taxon>
        <taxon>Ascomycota</taxon>
        <taxon>Pezizomycotina</taxon>
        <taxon>Eurotiomycetes</taxon>
        <taxon>Eurotiomycetidae</taxon>
        <taxon>Eurotiales</taxon>
        <taxon>Aspergillaceae</taxon>
        <taxon>Aspergillus</taxon>
        <taxon>Aspergillus subgen. Circumdati</taxon>
    </lineage>
</organism>
<gene>
    <name evidence="8" type="ORF">ATNIH1004_003714</name>
</gene>
<evidence type="ECO:0000259" key="7">
    <source>
        <dbReference type="PROSITE" id="PS51294"/>
    </source>
</evidence>
<dbReference type="PANTHER" id="PTHR46621:SF1">
    <property type="entry name" value="SNRNA-ACTIVATING PROTEIN COMPLEX SUBUNIT 4"/>
    <property type="match status" value="1"/>
</dbReference>
<dbReference type="GeneID" id="54326416"/>
<accession>A0A5M9N1J9</accession>
<dbReference type="CDD" id="cd00167">
    <property type="entry name" value="SANT"/>
    <property type="match status" value="3"/>
</dbReference>
<feature type="domain" description="HTH myb-type" evidence="7">
    <location>
        <begin position="1"/>
        <end position="52"/>
    </location>
</feature>
<dbReference type="InterPro" id="IPR051575">
    <property type="entry name" value="Myb-like_DNA-bd"/>
</dbReference>
<dbReference type="PROSITE" id="PS51294">
    <property type="entry name" value="HTH_MYB"/>
    <property type="match status" value="3"/>
</dbReference>
<evidence type="ECO:0000259" key="6">
    <source>
        <dbReference type="PROSITE" id="PS50090"/>
    </source>
</evidence>
<evidence type="ECO:0000313" key="8">
    <source>
        <dbReference type="EMBL" id="KAA8651023.1"/>
    </source>
</evidence>
<dbReference type="InterPro" id="IPR009057">
    <property type="entry name" value="Homeodomain-like_sf"/>
</dbReference>
<keyword evidence="4" id="KW-0539">Nucleus</keyword>
<dbReference type="Proteomes" id="UP000324241">
    <property type="component" value="Unassembled WGS sequence"/>
</dbReference>
<keyword evidence="2" id="KW-0238">DNA-binding</keyword>
<sequence>MMIRPRRNWTTEEDMILRREVGKAQASGRNISWHEIAAFLPGRTNKDCRKRWYGTTAAKVNKGPWTEAEDERLIKAIKQHGTKWAIAASVVGSRLPDQCSKRWSHAINPEIDHSPWTPQEDELLLQGVTKHGHFWQQLVSLYFPRRTSLSAKNRYHVLQRRLKNGSDPAIQIGGSEVPLQFDYQQEMLKSREQNRQLGLESWGSSDQDLCPISTAPEELMPMISHSLSHSPIYGPPSDFDNEPMGCLFQQSEPGTCSETFPTLLQMDLDRAFPSPLTHDDLRLGATQVPTATSRGSSSLPDSNLRDQSKSSSTQRKVTIQVVCSNDNLGAIFQAVTELSISAVFKTDE</sequence>